<evidence type="ECO:0000313" key="2">
    <source>
        <dbReference type="Proteomes" id="UP001152798"/>
    </source>
</evidence>
<organism evidence="1 2">
    <name type="scientific">Nezara viridula</name>
    <name type="common">Southern green stink bug</name>
    <name type="synonym">Cimex viridulus</name>
    <dbReference type="NCBI Taxonomy" id="85310"/>
    <lineage>
        <taxon>Eukaryota</taxon>
        <taxon>Metazoa</taxon>
        <taxon>Ecdysozoa</taxon>
        <taxon>Arthropoda</taxon>
        <taxon>Hexapoda</taxon>
        <taxon>Insecta</taxon>
        <taxon>Pterygota</taxon>
        <taxon>Neoptera</taxon>
        <taxon>Paraneoptera</taxon>
        <taxon>Hemiptera</taxon>
        <taxon>Heteroptera</taxon>
        <taxon>Panheteroptera</taxon>
        <taxon>Pentatomomorpha</taxon>
        <taxon>Pentatomoidea</taxon>
        <taxon>Pentatomidae</taxon>
        <taxon>Pentatominae</taxon>
        <taxon>Nezara</taxon>
    </lineage>
</organism>
<proteinExistence type="predicted"/>
<sequence length="160" mass="18608">MKTKWEQIWSNVTESKLRLRVTFPLGHHQIGITPERNQWISPQQAQLLLLLTYYLRPANRTIICGLLIGPAPQSYGNAFGRKQTSQLRRHNRLTMMYARNARVSCMAPVARPQLRSPPTTVPTPPSCPTIFRTMPYFGWLSVEMGQLCLCYKFIYRYSQY</sequence>
<protein>
    <submittedName>
        <fullName evidence="1">Uncharacterized protein</fullName>
    </submittedName>
</protein>
<dbReference type="EMBL" id="OV725082">
    <property type="protein sequence ID" value="CAH1404911.1"/>
    <property type="molecule type" value="Genomic_DNA"/>
</dbReference>
<evidence type="ECO:0000313" key="1">
    <source>
        <dbReference type="EMBL" id="CAH1404911.1"/>
    </source>
</evidence>
<reference evidence="1" key="1">
    <citation type="submission" date="2022-01" db="EMBL/GenBank/DDBJ databases">
        <authorList>
            <person name="King R."/>
        </authorList>
    </citation>
    <scope>NUCLEOTIDE SEQUENCE</scope>
</reference>
<gene>
    <name evidence="1" type="ORF">NEZAVI_LOCUS13229</name>
</gene>
<dbReference type="Proteomes" id="UP001152798">
    <property type="component" value="Chromosome 6"/>
</dbReference>
<dbReference type="AlphaFoldDB" id="A0A9P0HMS5"/>
<keyword evidence="2" id="KW-1185">Reference proteome</keyword>
<accession>A0A9P0HMS5</accession>
<name>A0A9P0HMS5_NEZVI</name>